<evidence type="ECO:0000259" key="4">
    <source>
        <dbReference type="Pfam" id="PF06244"/>
    </source>
</evidence>
<evidence type="ECO:0000256" key="2">
    <source>
        <dbReference type="ARBA" id="ARBA00023054"/>
    </source>
</evidence>
<keyword evidence="2" id="KW-0175">Coiled coil</keyword>
<evidence type="ECO:0000256" key="3">
    <source>
        <dbReference type="SAM" id="MobiDB-lite"/>
    </source>
</evidence>
<dbReference type="STRING" id="1051891.A0A0C3Q7J2"/>
<dbReference type="PANTHER" id="PTHR21680:SF0">
    <property type="entry name" value="COILED-COIL DOMAIN-CONTAINING PROTEIN 124"/>
    <property type="match status" value="1"/>
</dbReference>
<gene>
    <name evidence="5" type="ORF">M407DRAFT_75481</name>
</gene>
<organism evidence="5 6">
    <name type="scientific">Tulasnella calospora MUT 4182</name>
    <dbReference type="NCBI Taxonomy" id="1051891"/>
    <lineage>
        <taxon>Eukaryota</taxon>
        <taxon>Fungi</taxon>
        <taxon>Dikarya</taxon>
        <taxon>Basidiomycota</taxon>
        <taxon>Agaricomycotina</taxon>
        <taxon>Agaricomycetes</taxon>
        <taxon>Cantharellales</taxon>
        <taxon>Tulasnellaceae</taxon>
        <taxon>Tulasnella</taxon>
    </lineage>
</organism>
<feature type="compositionally biased region" description="Low complexity" evidence="3">
    <location>
        <begin position="14"/>
        <end position="24"/>
    </location>
</feature>
<proteinExistence type="inferred from homology"/>
<feature type="compositionally biased region" description="Polar residues" evidence="3">
    <location>
        <begin position="124"/>
        <end position="135"/>
    </location>
</feature>
<dbReference type="Pfam" id="PF06244">
    <property type="entry name" value="Ccdc124"/>
    <property type="match status" value="1"/>
</dbReference>
<accession>A0A0C3Q7J2</accession>
<feature type="domain" description="Coiled-coil" evidence="4">
    <location>
        <begin position="36"/>
        <end position="127"/>
    </location>
</feature>
<dbReference type="AlphaFoldDB" id="A0A0C3Q7J2"/>
<feature type="compositionally biased region" description="Basic and acidic residues" evidence="3">
    <location>
        <begin position="136"/>
        <end position="158"/>
    </location>
</feature>
<dbReference type="PANTHER" id="PTHR21680">
    <property type="entry name" value="COILED-COIL DOMAIN-CONTAINING PROTEIN 124"/>
    <property type="match status" value="1"/>
</dbReference>
<reference evidence="6" key="2">
    <citation type="submission" date="2015-01" db="EMBL/GenBank/DDBJ databases">
        <title>Evolutionary Origins and Diversification of the Mycorrhizal Mutualists.</title>
        <authorList>
            <consortium name="DOE Joint Genome Institute"/>
            <consortium name="Mycorrhizal Genomics Consortium"/>
            <person name="Kohler A."/>
            <person name="Kuo A."/>
            <person name="Nagy L.G."/>
            <person name="Floudas D."/>
            <person name="Copeland A."/>
            <person name="Barry K.W."/>
            <person name="Cichocki N."/>
            <person name="Veneault-Fourrey C."/>
            <person name="LaButti K."/>
            <person name="Lindquist E.A."/>
            <person name="Lipzen A."/>
            <person name="Lundell T."/>
            <person name="Morin E."/>
            <person name="Murat C."/>
            <person name="Riley R."/>
            <person name="Ohm R."/>
            <person name="Sun H."/>
            <person name="Tunlid A."/>
            <person name="Henrissat B."/>
            <person name="Grigoriev I.V."/>
            <person name="Hibbett D.S."/>
            <person name="Martin F."/>
        </authorList>
    </citation>
    <scope>NUCLEOTIDE SEQUENCE [LARGE SCALE GENOMIC DNA]</scope>
    <source>
        <strain evidence="6">MUT 4182</strain>
    </source>
</reference>
<dbReference type="GO" id="GO:0005634">
    <property type="term" value="C:nucleus"/>
    <property type="evidence" value="ECO:0007669"/>
    <property type="project" value="TreeGrafter"/>
</dbReference>
<feature type="region of interest" description="Disordered" evidence="3">
    <location>
        <begin position="119"/>
        <end position="158"/>
    </location>
</feature>
<reference evidence="5 6" key="1">
    <citation type="submission" date="2014-04" db="EMBL/GenBank/DDBJ databases">
        <authorList>
            <consortium name="DOE Joint Genome Institute"/>
            <person name="Kuo A."/>
            <person name="Girlanda M."/>
            <person name="Perotto S."/>
            <person name="Kohler A."/>
            <person name="Nagy L.G."/>
            <person name="Floudas D."/>
            <person name="Copeland A."/>
            <person name="Barry K.W."/>
            <person name="Cichocki N."/>
            <person name="Veneault-Fourrey C."/>
            <person name="LaButti K."/>
            <person name="Lindquist E.A."/>
            <person name="Lipzen A."/>
            <person name="Lundell T."/>
            <person name="Morin E."/>
            <person name="Murat C."/>
            <person name="Sun H."/>
            <person name="Tunlid A."/>
            <person name="Henrissat B."/>
            <person name="Grigoriev I.V."/>
            <person name="Hibbett D.S."/>
            <person name="Martin F."/>
            <person name="Nordberg H.P."/>
            <person name="Cantor M.N."/>
            <person name="Hua S.X."/>
        </authorList>
    </citation>
    <scope>NUCLEOTIDE SEQUENCE [LARGE SCALE GENOMIC DNA]</scope>
    <source>
        <strain evidence="5 6">MUT 4182</strain>
    </source>
</reference>
<dbReference type="Proteomes" id="UP000054248">
    <property type="component" value="Unassembled WGS sequence"/>
</dbReference>
<evidence type="ECO:0000313" key="6">
    <source>
        <dbReference type="Proteomes" id="UP000054248"/>
    </source>
</evidence>
<dbReference type="InterPro" id="IPR054414">
    <property type="entry name" value="Ccdc124/Oxs1_C"/>
</dbReference>
<evidence type="ECO:0000256" key="1">
    <source>
        <dbReference type="ARBA" id="ARBA00008296"/>
    </source>
</evidence>
<keyword evidence="6" id="KW-1185">Reference proteome</keyword>
<evidence type="ECO:0000313" key="5">
    <source>
        <dbReference type="EMBL" id="KIO25585.1"/>
    </source>
</evidence>
<sequence length="158" mass="17932">MAPPQDPADKQDNADPPEANNADPPEADNAKDEPQKVEEYAATGLDDALEMMNLVTAKTDKASVGQAAAGIESHPEASKRRFKAAFEAYKENTLPELKKERPGLRLQQYNEIMYKQFQKHPDNPFNQQTVSYNATQEEKTGILQRQKERTENRYRQQP</sequence>
<dbReference type="GO" id="GO:0003713">
    <property type="term" value="F:transcription coactivator activity"/>
    <property type="evidence" value="ECO:0007669"/>
    <property type="project" value="TreeGrafter"/>
</dbReference>
<dbReference type="EMBL" id="KN823039">
    <property type="protein sequence ID" value="KIO25585.1"/>
    <property type="molecule type" value="Genomic_DNA"/>
</dbReference>
<dbReference type="OrthoDB" id="76412at2759"/>
<comment type="similarity">
    <text evidence="1">Belongs to the CCDC124 family.</text>
</comment>
<protein>
    <submittedName>
        <fullName evidence="5">Carbohydrate-binding module family 1 protein</fullName>
    </submittedName>
</protein>
<dbReference type="GO" id="GO:0006366">
    <property type="term" value="P:transcription by RNA polymerase II"/>
    <property type="evidence" value="ECO:0007669"/>
    <property type="project" value="TreeGrafter"/>
</dbReference>
<dbReference type="HOGENOM" id="CLU_141197_0_0_1"/>
<feature type="region of interest" description="Disordered" evidence="3">
    <location>
        <begin position="1"/>
        <end position="36"/>
    </location>
</feature>
<dbReference type="InterPro" id="IPR010422">
    <property type="entry name" value="Ccdc124/Oxs1"/>
</dbReference>
<name>A0A0C3Q7J2_9AGAM</name>